<evidence type="ECO:0000313" key="3">
    <source>
        <dbReference type="Proteomes" id="UP000464178"/>
    </source>
</evidence>
<evidence type="ECO:0000256" key="1">
    <source>
        <dbReference type="SAM" id="SignalP"/>
    </source>
</evidence>
<dbReference type="KEGG" id="gms:SOIL9_48680"/>
<sequence>MHFTFATFVSCLGCTALPLTAFAQPTQPVPAPPATPYPTALYRMNDVSKALNLTQDQITKLNALTDQTQTQYRDNYAKLGTLNDADRFARTQELNRQYYTDWNKGARDIFNDTQRARYQQVNYQYNGFNTLYEPDVQKRLNLTADQVKGLRDQADWSAQQLQDINRVGATDTTKGAQLYRDYWTARQERFNKFLAADQRKAWNELTGDAHTFQPVFTPRR</sequence>
<accession>A0A6P2CWS8</accession>
<protein>
    <submittedName>
        <fullName evidence="2">Uncharacterized protein</fullName>
    </submittedName>
</protein>
<proteinExistence type="predicted"/>
<keyword evidence="1" id="KW-0732">Signal</keyword>
<name>A0A6P2CWS8_9BACT</name>
<gene>
    <name evidence="2" type="ORF">SOIL9_48680</name>
</gene>
<evidence type="ECO:0000313" key="2">
    <source>
        <dbReference type="EMBL" id="VTR92846.1"/>
    </source>
</evidence>
<reference evidence="2 3" key="1">
    <citation type="submission" date="2019-05" db="EMBL/GenBank/DDBJ databases">
        <authorList>
            <consortium name="Science for Life Laboratories"/>
        </authorList>
    </citation>
    <scope>NUCLEOTIDE SEQUENCE [LARGE SCALE GENOMIC DNA]</scope>
    <source>
        <strain evidence="2">Soil9</strain>
    </source>
</reference>
<dbReference type="Proteomes" id="UP000464178">
    <property type="component" value="Chromosome"/>
</dbReference>
<organism evidence="2 3">
    <name type="scientific">Gemmata massiliana</name>
    <dbReference type="NCBI Taxonomy" id="1210884"/>
    <lineage>
        <taxon>Bacteria</taxon>
        <taxon>Pseudomonadati</taxon>
        <taxon>Planctomycetota</taxon>
        <taxon>Planctomycetia</taxon>
        <taxon>Gemmatales</taxon>
        <taxon>Gemmataceae</taxon>
        <taxon>Gemmata</taxon>
    </lineage>
</organism>
<feature type="signal peptide" evidence="1">
    <location>
        <begin position="1"/>
        <end position="23"/>
    </location>
</feature>
<keyword evidence="3" id="KW-1185">Reference proteome</keyword>
<dbReference type="EMBL" id="LR593886">
    <property type="protein sequence ID" value="VTR92846.1"/>
    <property type="molecule type" value="Genomic_DNA"/>
</dbReference>
<dbReference type="RefSeq" id="WP_232069592.1">
    <property type="nucleotide sequence ID" value="NZ_LR593886.1"/>
</dbReference>
<feature type="chain" id="PRO_5026765531" evidence="1">
    <location>
        <begin position="24"/>
        <end position="220"/>
    </location>
</feature>
<dbReference type="AlphaFoldDB" id="A0A6P2CWS8"/>